<evidence type="ECO:0000256" key="3">
    <source>
        <dbReference type="PROSITE-ProRule" id="PRU00464"/>
    </source>
</evidence>
<feature type="domain" description="HIT" evidence="4">
    <location>
        <begin position="24"/>
        <end position="129"/>
    </location>
</feature>
<dbReference type="SUPFAM" id="SSF54197">
    <property type="entry name" value="HIT-like"/>
    <property type="match status" value="1"/>
</dbReference>
<proteinExistence type="predicted"/>
<accession>A0A2R6ALM4</accession>
<dbReference type="PANTHER" id="PTHR47670">
    <property type="entry name" value="ADENYLYLSULFATASE HINT3"/>
    <property type="match status" value="1"/>
</dbReference>
<dbReference type="AlphaFoldDB" id="A0A2R6ALM4"/>
<dbReference type="GO" id="GO:0047627">
    <property type="term" value="F:adenylylsulfatase activity"/>
    <property type="evidence" value="ECO:0007669"/>
    <property type="project" value="TreeGrafter"/>
</dbReference>
<dbReference type="Gene3D" id="3.30.428.10">
    <property type="entry name" value="HIT-like"/>
    <property type="match status" value="1"/>
</dbReference>
<dbReference type="PROSITE" id="PS51084">
    <property type="entry name" value="HIT_2"/>
    <property type="match status" value="1"/>
</dbReference>
<dbReference type="EMBL" id="NEXE01000171">
    <property type="protein sequence ID" value="PSN87294.1"/>
    <property type="molecule type" value="Genomic_DNA"/>
</dbReference>
<sequence>MAEDTSSNWRTIFNVESRSRRLCTFCEIIQGKRGAHKVFKDEFSLAFLDNKPLFLGHTLIVPLNHYETLQDLPQETIGPFFADVQLVARAVEAAMGSDGSFVAINNRVSQSVPHLHVHVVPRRHGDGLKGFFWPRTKYQSEEDAEQVARQIKDKIHQILNTKK</sequence>
<evidence type="ECO:0000313" key="5">
    <source>
        <dbReference type="EMBL" id="PSN87294.1"/>
    </source>
</evidence>
<evidence type="ECO:0000259" key="4">
    <source>
        <dbReference type="PROSITE" id="PS51084"/>
    </source>
</evidence>
<evidence type="ECO:0000313" key="6">
    <source>
        <dbReference type="Proteomes" id="UP000240322"/>
    </source>
</evidence>
<dbReference type="PRINTS" id="PR00332">
    <property type="entry name" value="HISTRIAD"/>
</dbReference>
<name>A0A2R6ALM4_9ARCH</name>
<dbReference type="Proteomes" id="UP000240322">
    <property type="component" value="Unassembled WGS sequence"/>
</dbReference>
<dbReference type="Pfam" id="PF01230">
    <property type="entry name" value="HIT"/>
    <property type="match status" value="1"/>
</dbReference>
<dbReference type="GO" id="GO:0009150">
    <property type="term" value="P:purine ribonucleotide metabolic process"/>
    <property type="evidence" value="ECO:0007669"/>
    <property type="project" value="TreeGrafter"/>
</dbReference>
<dbReference type="InterPro" id="IPR011146">
    <property type="entry name" value="HIT-like"/>
</dbReference>
<dbReference type="InterPro" id="IPR001310">
    <property type="entry name" value="Histidine_triad_HIT"/>
</dbReference>
<dbReference type="InterPro" id="IPR019808">
    <property type="entry name" value="Histidine_triad_CS"/>
</dbReference>
<evidence type="ECO:0000256" key="2">
    <source>
        <dbReference type="PIRSR" id="PIRSR601310-3"/>
    </source>
</evidence>
<organism evidence="5 6">
    <name type="scientific">Candidatus Marsarchaeota G2 archaeon OSP_D</name>
    <dbReference type="NCBI Taxonomy" id="1978157"/>
    <lineage>
        <taxon>Archaea</taxon>
        <taxon>Candidatus Marsarchaeota</taxon>
        <taxon>Candidatus Marsarchaeota group 2</taxon>
    </lineage>
</organism>
<dbReference type="PANTHER" id="PTHR47670:SF1">
    <property type="entry name" value="ADENYLYLSULFATASE HINT3"/>
    <property type="match status" value="1"/>
</dbReference>
<dbReference type="InterPro" id="IPR036265">
    <property type="entry name" value="HIT-like_sf"/>
</dbReference>
<reference evidence="5 6" key="1">
    <citation type="submission" date="2017-04" db="EMBL/GenBank/DDBJ databases">
        <title>Novel microbial lineages endemic to geothermal iron-oxide mats fill important gaps in the evolutionary history of Archaea.</title>
        <authorList>
            <person name="Jay Z.J."/>
            <person name="Beam J.P."/>
            <person name="Dlakic M."/>
            <person name="Rusch D.B."/>
            <person name="Kozubal M.A."/>
            <person name="Inskeep W.P."/>
        </authorList>
    </citation>
    <scope>NUCLEOTIDE SEQUENCE [LARGE SCALE GENOMIC DNA]</scope>
    <source>
        <strain evidence="5">OSP_D</strain>
    </source>
</reference>
<comment type="caution">
    <text evidence="5">The sequence shown here is derived from an EMBL/GenBank/DDBJ whole genome shotgun (WGS) entry which is preliminary data.</text>
</comment>
<dbReference type="PROSITE" id="PS00892">
    <property type="entry name" value="HIT_1"/>
    <property type="match status" value="1"/>
</dbReference>
<feature type="short sequence motif" description="Histidine triad motif" evidence="2 3">
    <location>
        <begin position="114"/>
        <end position="118"/>
    </location>
</feature>
<feature type="active site" description="Tele-AMP-histidine intermediate" evidence="1">
    <location>
        <position position="116"/>
    </location>
</feature>
<gene>
    <name evidence="5" type="ORF">B9Q03_10770</name>
</gene>
<protein>
    <submittedName>
        <fullName evidence="5">HIT family protein</fullName>
    </submittedName>
</protein>
<evidence type="ECO:0000256" key="1">
    <source>
        <dbReference type="PIRSR" id="PIRSR601310-1"/>
    </source>
</evidence>
<dbReference type="GO" id="GO:0006790">
    <property type="term" value="P:sulfur compound metabolic process"/>
    <property type="evidence" value="ECO:0007669"/>
    <property type="project" value="TreeGrafter"/>
</dbReference>